<organism evidence="3 4">
    <name type="scientific">Piromyces finnis</name>
    <dbReference type="NCBI Taxonomy" id="1754191"/>
    <lineage>
        <taxon>Eukaryota</taxon>
        <taxon>Fungi</taxon>
        <taxon>Fungi incertae sedis</taxon>
        <taxon>Chytridiomycota</taxon>
        <taxon>Chytridiomycota incertae sedis</taxon>
        <taxon>Neocallimastigomycetes</taxon>
        <taxon>Neocallimastigales</taxon>
        <taxon>Neocallimastigaceae</taxon>
        <taxon>Piromyces</taxon>
    </lineage>
</organism>
<keyword evidence="4" id="KW-1185">Reference proteome</keyword>
<reference evidence="3 4" key="2">
    <citation type="submission" date="2016-08" db="EMBL/GenBank/DDBJ databases">
        <title>Pervasive Adenine N6-methylation of Active Genes in Fungi.</title>
        <authorList>
            <consortium name="DOE Joint Genome Institute"/>
            <person name="Mondo S.J."/>
            <person name="Dannebaum R.O."/>
            <person name="Kuo R.C."/>
            <person name="Labutti K."/>
            <person name="Haridas S."/>
            <person name="Kuo A."/>
            <person name="Salamov A."/>
            <person name="Ahrendt S.R."/>
            <person name="Lipzen A."/>
            <person name="Sullivan W."/>
            <person name="Andreopoulos W.B."/>
            <person name="Clum A."/>
            <person name="Lindquist E."/>
            <person name="Daum C."/>
            <person name="Ramamoorthy G.K."/>
            <person name="Gryganskyi A."/>
            <person name="Culley D."/>
            <person name="Magnuson J.K."/>
            <person name="James T.Y."/>
            <person name="O'Malley M.A."/>
            <person name="Stajich J.E."/>
            <person name="Spatafora J.W."/>
            <person name="Visel A."/>
            <person name="Grigoriev I.V."/>
        </authorList>
    </citation>
    <scope>NUCLEOTIDE SEQUENCE [LARGE SCALE GENOMIC DNA]</scope>
    <source>
        <strain evidence="4">finn</strain>
    </source>
</reference>
<keyword evidence="2" id="KW-0472">Membrane</keyword>
<name>A0A1Y1UQX7_9FUNG</name>
<dbReference type="OrthoDB" id="2154837at2759"/>
<sequence length="221" mass="25912">MSNQNNKKEMSLFDSFNVSVAKYIESLSLWKKELQMILFSSYIILSCISTLIDHIIHYNTELSLKLVDILVFIVMFVLIFVNIGFIYGCFTKNRILLFLTPAIPNFILIYVFFPKFHAFFLPLNEFLKANGLQNSMFSTILNNLGSLTLFRIIYLLPITIYFRFLFNNYTDEFIECLEEIIKVEKKEAEEKKQAQKIAEETDKTDVNDEKNITDDSENKKN</sequence>
<gene>
    <name evidence="3" type="ORF">BCR36DRAFT_588157</name>
</gene>
<feature type="region of interest" description="Disordered" evidence="1">
    <location>
        <begin position="192"/>
        <end position="221"/>
    </location>
</feature>
<dbReference type="EMBL" id="MCFH01000095">
    <property type="protein sequence ID" value="ORX40389.1"/>
    <property type="molecule type" value="Genomic_DNA"/>
</dbReference>
<dbReference type="Proteomes" id="UP000193719">
    <property type="component" value="Unassembled WGS sequence"/>
</dbReference>
<evidence type="ECO:0000256" key="2">
    <source>
        <dbReference type="SAM" id="Phobius"/>
    </source>
</evidence>
<reference evidence="3 4" key="1">
    <citation type="submission" date="2016-08" db="EMBL/GenBank/DDBJ databases">
        <title>Genomes of anaerobic fungi encode conserved fungal cellulosomes for biomass hydrolysis.</title>
        <authorList>
            <consortium name="DOE Joint Genome Institute"/>
            <person name="Haitjema C.H."/>
            <person name="Gilmore S.P."/>
            <person name="Henske J.K."/>
            <person name="Solomon K.V."/>
            <person name="De Groot R."/>
            <person name="Kuo A."/>
            <person name="Mondo S.J."/>
            <person name="Salamov A.A."/>
            <person name="Labutti K."/>
            <person name="Zhao Z."/>
            <person name="Chiniquy J."/>
            <person name="Barry K."/>
            <person name="Brewer H.M."/>
            <person name="Purvine S.O."/>
            <person name="Wright A.T."/>
            <person name="Boxma B."/>
            <person name="Van Alen T."/>
            <person name="Hackstein J.H."/>
            <person name="Baker S.E."/>
            <person name="Grigoriev I.V."/>
            <person name="O'Malley M.A."/>
        </authorList>
    </citation>
    <scope>NUCLEOTIDE SEQUENCE [LARGE SCALE GENOMIC DNA]</scope>
    <source>
        <strain evidence="4">finn</strain>
    </source>
</reference>
<feature type="non-terminal residue" evidence="3">
    <location>
        <position position="221"/>
    </location>
</feature>
<evidence type="ECO:0000313" key="4">
    <source>
        <dbReference type="Proteomes" id="UP000193719"/>
    </source>
</evidence>
<evidence type="ECO:0000313" key="3">
    <source>
        <dbReference type="EMBL" id="ORX40389.1"/>
    </source>
</evidence>
<keyword evidence="2" id="KW-1133">Transmembrane helix</keyword>
<proteinExistence type="predicted"/>
<feature type="transmembrane region" description="Helical" evidence="2">
    <location>
        <begin position="95"/>
        <end position="113"/>
    </location>
</feature>
<comment type="caution">
    <text evidence="3">The sequence shown here is derived from an EMBL/GenBank/DDBJ whole genome shotgun (WGS) entry which is preliminary data.</text>
</comment>
<feature type="transmembrane region" description="Helical" evidence="2">
    <location>
        <begin position="69"/>
        <end position="88"/>
    </location>
</feature>
<feature type="transmembrane region" description="Helical" evidence="2">
    <location>
        <begin position="144"/>
        <end position="166"/>
    </location>
</feature>
<feature type="transmembrane region" description="Helical" evidence="2">
    <location>
        <begin position="36"/>
        <end position="57"/>
    </location>
</feature>
<keyword evidence="2" id="KW-0812">Transmembrane</keyword>
<evidence type="ECO:0000256" key="1">
    <source>
        <dbReference type="SAM" id="MobiDB-lite"/>
    </source>
</evidence>
<accession>A0A1Y1UQX7</accession>
<protein>
    <submittedName>
        <fullName evidence="3">Uncharacterized protein</fullName>
    </submittedName>
</protein>
<dbReference type="AlphaFoldDB" id="A0A1Y1UQX7"/>